<dbReference type="InterPro" id="IPR030678">
    <property type="entry name" value="Peptide/Ni-bd"/>
</dbReference>
<name>A0ABU8RJP2_9ACTN</name>
<evidence type="ECO:0000313" key="4">
    <source>
        <dbReference type="EMBL" id="MEJ5945327.1"/>
    </source>
</evidence>
<keyword evidence="5" id="KW-1185">Reference proteome</keyword>
<dbReference type="SUPFAM" id="SSF53850">
    <property type="entry name" value="Periplasmic binding protein-like II"/>
    <property type="match status" value="1"/>
</dbReference>
<sequence length="562" mass="59993">MRARGRAGRHDRSRRRAGRAAVVALAATLALSSCYAVQDTSSTVERADTVGEPVGDTPVTDGGDLVMGLSAEPDVLDPTTSSSLYTRYVMASICEKLYDIDASGELVPQLATDLPTVSEDGLEVVIPVREGVVFADGTPFDAEAVATTLQRHLDLPDSSRASEMGPVADITATDATHVRLTYETPFAPITAALADRAGMIMSPTALDELGEDFGSSPTCVGPFRFVERVPQTEIVVERDPLYYAADEVHLDSITYRIMTDASIRAANLRSGDVQVVDTVSTQDADALSREDGITLLQTGSLGYQAVTFNVGNVDGTGEPPGEVETPEAQDARVRNAFSLAVDREALVASVFNGWFDPACSPISPDSPFSTPASEACPEHDPQASLELLRAAGVEPPLQIDMQISNTPDSLRLGQALQASVQEGGFDLRISPVEYSTLLDVQSRGDFRMLQLGWSGRVDPAANTQNFLSTGAGNNYSGYSDEEMDALLVEAASGTETAERAEVYGRVVEKVQEDDPVVYLYRQRNLTAFADEVAGVQTFADGVVRLSRVAFTADADDTTAREG</sequence>
<reference evidence="4 5" key="1">
    <citation type="journal article" date="2017" name="Int. J. Syst. Evol. Microbiol.">
        <title>Pseudokineococcus basanitobsidens sp. nov., isolated from volcanic rock.</title>
        <authorList>
            <person name="Lee D.W."/>
            <person name="Park M.Y."/>
            <person name="Kim J.J."/>
            <person name="Kim B.S."/>
        </authorList>
    </citation>
    <scope>NUCLEOTIDE SEQUENCE [LARGE SCALE GENOMIC DNA]</scope>
    <source>
        <strain evidence="4 5">DSM 103726</strain>
    </source>
</reference>
<accession>A0ABU8RJP2</accession>
<evidence type="ECO:0000256" key="2">
    <source>
        <dbReference type="SAM" id="SignalP"/>
    </source>
</evidence>
<dbReference type="PANTHER" id="PTHR30290:SF38">
    <property type="entry name" value="D,D-DIPEPTIDE-BINDING PERIPLASMIC PROTEIN DDPA-RELATED"/>
    <property type="match status" value="1"/>
</dbReference>
<dbReference type="PROSITE" id="PS51257">
    <property type="entry name" value="PROKAR_LIPOPROTEIN"/>
    <property type="match status" value="1"/>
</dbReference>
<dbReference type="InterPro" id="IPR039424">
    <property type="entry name" value="SBP_5"/>
</dbReference>
<proteinExistence type="predicted"/>
<dbReference type="Gene3D" id="3.40.190.10">
    <property type="entry name" value="Periplasmic binding protein-like II"/>
    <property type="match status" value="1"/>
</dbReference>
<keyword evidence="1 2" id="KW-0732">Signal</keyword>
<comment type="caution">
    <text evidence="4">The sequence shown here is derived from an EMBL/GenBank/DDBJ whole genome shotgun (WGS) entry which is preliminary data.</text>
</comment>
<dbReference type="Gene3D" id="3.90.76.10">
    <property type="entry name" value="Dipeptide-binding Protein, Domain 1"/>
    <property type="match status" value="1"/>
</dbReference>
<dbReference type="RefSeq" id="WP_339574712.1">
    <property type="nucleotide sequence ID" value="NZ_JBBIAA010000007.1"/>
</dbReference>
<feature type="domain" description="Solute-binding protein family 5" evidence="3">
    <location>
        <begin position="105"/>
        <end position="472"/>
    </location>
</feature>
<evidence type="ECO:0000259" key="3">
    <source>
        <dbReference type="Pfam" id="PF00496"/>
    </source>
</evidence>
<dbReference type="EMBL" id="JBBIAA010000007">
    <property type="protein sequence ID" value="MEJ5945327.1"/>
    <property type="molecule type" value="Genomic_DNA"/>
</dbReference>
<feature type="signal peptide" evidence="2">
    <location>
        <begin position="1"/>
        <end position="36"/>
    </location>
</feature>
<dbReference type="Gene3D" id="3.10.105.10">
    <property type="entry name" value="Dipeptide-binding Protein, Domain 3"/>
    <property type="match status" value="1"/>
</dbReference>
<dbReference type="PANTHER" id="PTHR30290">
    <property type="entry name" value="PERIPLASMIC BINDING COMPONENT OF ABC TRANSPORTER"/>
    <property type="match status" value="1"/>
</dbReference>
<protein>
    <submittedName>
        <fullName evidence="4">ABC transporter substrate-binding protein</fullName>
    </submittedName>
</protein>
<gene>
    <name evidence="4" type="ORF">WDZ17_08475</name>
</gene>
<feature type="chain" id="PRO_5047496327" evidence="2">
    <location>
        <begin position="37"/>
        <end position="562"/>
    </location>
</feature>
<dbReference type="PIRSF" id="PIRSF002741">
    <property type="entry name" value="MppA"/>
    <property type="match status" value="1"/>
</dbReference>
<organism evidence="4 5">
    <name type="scientific">Pseudokineococcus basanitobsidens</name>
    <dbReference type="NCBI Taxonomy" id="1926649"/>
    <lineage>
        <taxon>Bacteria</taxon>
        <taxon>Bacillati</taxon>
        <taxon>Actinomycetota</taxon>
        <taxon>Actinomycetes</taxon>
        <taxon>Kineosporiales</taxon>
        <taxon>Kineosporiaceae</taxon>
        <taxon>Pseudokineococcus</taxon>
    </lineage>
</organism>
<dbReference type="Proteomes" id="UP001387100">
    <property type="component" value="Unassembled WGS sequence"/>
</dbReference>
<dbReference type="Pfam" id="PF00496">
    <property type="entry name" value="SBP_bac_5"/>
    <property type="match status" value="1"/>
</dbReference>
<evidence type="ECO:0000256" key="1">
    <source>
        <dbReference type="ARBA" id="ARBA00022729"/>
    </source>
</evidence>
<dbReference type="InterPro" id="IPR000914">
    <property type="entry name" value="SBP_5_dom"/>
</dbReference>
<evidence type="ECO:0000313" key="5">
    <source>
        <dbReference type="Proteomes" id="UP001387100"/>
    </source>
</evidence>